<organism evidence="3 4">
    <name type="scientific">Hevea brasiliensis</name>
    <name type="common">Para rubber tree</name>
    <name type="synonym">Siphonia brasiliensis</name>
    <dbReference type="NCBI Taxonomy" id="3981"/>
    <lineage>
        <taxon>Eukaryota</taxon>
        <taxon>Viridiplantae</taxon>
        <taxon>Streptophyta</taxon>
        <taxon>Embryophyta</taxon>
        <taxon>Tracheophyta</taxon>
        <taxon>Spermatophyta</taxon>
        <taxon>Magnoliopsida</taxon>
        <taxon>eudicotyledons</taxon>
        <taxon>Gunneridae</taxon>
        <taxon>Pentapetalae</taxon>
        <taxon>rosids</taxon>
        <taxon>fabids</taxon>
        <taxon>Malpighiales</taxon>
        <taxon>Euphorbiaceae</taxon>
        <taxon>Crotonoideae</taxon>
        <taxon>Micrandreae</taxon>
        <taxon>Hevea</taxon>
    </lineage>
</organism>
<dbReference type="PANTHER" id="PTHR23382">
    <property type="entry name" value="MALATE DEHYDROGENASE"/>
    <property type="match status" value="1"/>
</dbReference>
<keyword evidence="4" id="KW-1185">Reference proteome</keyword>
<dbReference type="GO" id="GO:0006108">
    <property type="term" value="P:malate metabolic process"/>
    <property type="evidence" value="ECO:0007669"/>
    <property type="project" value="InterPro"/>
</dbReference>
<dbReference type="GO" id="GO:0016615">
    <property type="term" value="F:malate dehydrogenase activity"/>
    <property type="evidence" value="ECO:0007669"/>
    <property type="project" value="InterPro"/>
</dbReference>
<dbReference type="Pfam" id="PF02866">
    <property type="entry name" value="Ldh_1_C"/>
    <property type="match status" value="1"/>
</dbReference>
<dbReference type="InterPro" id="IPR022383">
    <property type="entry name" value="Lactate/malate_DH_C"/>
</dbReference>
<dbReference type="AlphaFoldDB" id="A0A6A6LJS7"/>
<evidence type="ECO:0000313" key="4">
    <source>
        <dbReference type="Proteomes" id="UP000467840"/>
    </source>
</evidence>
<sequence>MCLQEEGTKSWKKLINVAVSGAAGMISNHLLFKLALKAGVFYDKVLNMTIVIKGVPQDLDFLNPRINGLPVKERGGVLIQKWGRSSAASMAVSIVDAIKSLITPTPEGD</sequence>
<gene>
    <name evidence="3" type="ORF">GH714_028607</name>
</gene>
<dbReference type="Proteomes" id="UP000467840">
    <property type="component" value="Chromosome 4"/>
</dbReference>
<reference evidence="3 4" key="1">
    <citation type="journal article" date="2020" name="Mol. Plant">
        <title>The Chromosome-Based Rubber Tree Genome Provides New Insights into Spurge Genome Evolution and Rubber Biosynthesis.</title>
        <authorList>
            <person name="Liu J."/>
            <person name="Shi C."/>
            <person name="Shi C.C."/>
            <person name="Li W."/>
            <person name="Zhang Q.J."/>
            <person name="Zhang Y."/>
            <person name="Li K."/>
            <person name="Lu H.F."/>
            <person name="Shi C."/>
            <person name="Zhu S.T."/>
            <person name="Xiao Z.Y."/>
            <person name="Nan H."/>
            <person name="Yue Y."/>
            <person name="Zhu X.G."/>
            <person name="Wu Y."/>
            <person name="Hong X.N."/>
            <person name="Fan G.Y."/>
            <person name="Tong Y."/>
            <person name="Zhang D."/>
            <person name="Mao C.L."/>
            <person name="Liu Y.L."/>
            <person name="Hao S.J."/>
            <person name="Liu W.Q."/>
            <person name="Lv M.Q."/>
            <person name="Zhang H.B."/>
            <person name="Liu Y."/>
            <person name="Hu-Tang G.R."/>
            <person name="Wang J.P."/>
            <person name="Wang J.H."/>
            <person name="Sun Y.H."/>
            <person name="Ni S.B."/>
            <person name="Chen W.B."/>
            <person name="Zhang X.C."/>
            <person name="Jiao Y.N."/>
            <person name="Eichler E.E."/>
            <person name="Li G.H."/>
            <person name="Liu X."/>
            <person name="Gao L.Z."/>
        </authorList>
    </citation>
    <scope>NUCLEOTIDE SEQUENCE [LARGE SCALE GENOMIC DNA]</scope>
    <source>
        <strain evidence="4">cv. GT1</strain>
        <tissue evidence="3">Leaf</tissue>
    </source>
</reference>
<dbReference type="InterPro" id="IPR015955">
    <property type="entry name" value="Lactate_DH/Glyco_Ohase_4_C"/>
</dbReference>
<proteinExistence type="predicted"/>
<protein>
    <recommendedName>
        <fullName evidence="2">Lactate/malate dehydrogenase C-terminal domain-containing protein</fullName>
    </recommendedName>
</protein>
<feature type="domain" description="Lactate/malate dehydrogenase C-terminal" evidence="2">
    <location>
        <begin position="71"/>
        <end position="105"/>
    </location>
</feature>
<evidence type="ECO:0000259" key="2">
    <source>
        <dbReference type="Pfam" id="PF02866"/>
    </source>
</evidence>
<accession>A0A6A6LJS7</accession>
<dbReference type="SUPFAM" id="SSF56327">
    <property type="entry name" value="LDH C-terminal domain-like"/>
    <property type="match status" value="1"/>
</dbReference>
<evidence type="ECO:0000256" key="1">
    <source>
        <dbReference type="ARBA" id="ARBA00023002"/>
    </source>
</evidence>
<dbReference type="InterPro" id="IPR010945">
    <property type="entry name" value="Malate_DH_type2"/>
</dbReference>
<keyword evidence="1" id="KW-0560">Oxidoreductase</keyword>
<dbReference type="EMBL" id="JAAGAX010000010">
    <property type="protein sequence ID" value="KAF2301672.1"/>
    <property type="molecule type" value="Genomic_DNA"/>
</dbReference>
<evidence type="ECO:0000313" key="3">
    <source>
        <dbReference type="EMBL" id="KAF2301672.1"/>
    </source>
</evidence>
<dbReference type="GO" id="GO:0016616">
    <property type="term" value="F:oxidoreductase activity, acting on the CH-OH group of donors, NAD or NADP as acceptor"/>
    <property type="evidence" value="ECO:0007669"/>
    <property type="project" value="InterPro"/>
</dbReference>
<comment type="caution">
    <text evidence="3">The sequence shown here is derived from an EMBL/GenBank/DDBJ whole genome shotgun (WGS) entry which is preliminary data.</text>
</comment>
<name>A0A6A6LJS7_HEVBR</name>